<accession>T0HRK7</accession>
<protein>
    <submittedName>
        <fullName evidence="1">Uncharacterized protein</fullName>
    </submittedName>
</protein>
<proteinExistence type="predicted"/>
<gene>
    <name evidence="1" type="ORF">RLDS_01035</name>
</gene>
<name>T0HRK7_9SPHN</name>
<dbReference type="eggNOG" id="ENOG50327HU">
    <property type="taxonomic scope" value="Bacteria"/>
</dbReference>
<evidence type="ECO:0000313" key="2">
    <source>
        <dbReference type="Proteomes" id="UP000015531"/>
    </source>
</evidence>
<organism evidence="1 2">
    <name type="scientific">Sphingobium lactosutens DS20</name>
    <dbReference type="NCBI Taxonomy" id="1331060"/>
    <lineage>
        <taxon>Bacteria</taxon>
        <taxon>Pseudomonadati</taxon>
        <taxon>Pseudomonadota</taxon>
        <taxon>Alphaproteobacteria</taxon>
        <taxon>Sphingomonadales</taxon>
        <taxon>Sphingomonadaceae</taxon>
        <taxon>Sphingobium</taxon>
    </lineage>
</organism>
<dbReference type="RefSeq" id="WP_021224369.1">
    <property type="nucleotide sequence ID" value="NZ_ATDP01000036.1"/>
</dbReference>
<dbReference type="EMBL" id="ATDP01000036">
    <property type="protein sequence ID" value="EQB18996.1"/>
    <property type="molecule type" value="Genomic_DNA"/>
</dbReference>
<dbReference type="AlphaFoldDB" id="T0HRK7"/>
<reference evidence="1 2" key="1">
    <citation type="journal article" date="2013" name="Genome Announc.">
        <title>Draft Genome Sequence of Sphingobium lactosutens Strain DS20T, Isolated from a Hexachlorocyclohexane Dumpsite.</title>
        <authorList>
            <person name="Kumar R."/>
            <person name="Dwivedi V."/>
            <person name="Negi V."/>
            <person name="Khurana J.P."/>
            <person name="Lal R."/>
        </authorList>
    </citation>
    <scope>NUCLEOTIDE SEQUENCE [LARGE SCALE GENOMIC DNA]</scope>
    <source>
        <strain evidence="1 2">DS20</strain>
    </source>
</reference>
<sequence length="306" mass="33333">MAVAVIITTCTNRKRKEVAPDLRICAVETASLTEVAGQWAKRLASAGECYLPAAIYGGRGFQEARSVAGVLEARLLIVSAGLGLVDATTQVPSYACTIVPGSTDSVASRVRGAFSSPQWWSALNKVSPFGTSLLEALRNTKGLILAALSDAYIEMIADDMLTLPEAVRARLRLFTRAPMGRINPGLRSSVMPYDERLDGPDSPIPGTISDFSSRAARHFSDVILLPNDTRSPAEHAREVRNIVGAWRKPERPARLRLEDPAILEILRAHWDDAKGMSLPRLRGEFNVACEQGRYVGLARIIRSERA</sequence>
<evidence type="ECO:0000313" key="1">
    <source>
        <dbReference type="EMBL" id="EQB18996.1"/>
    </source>
</evidence>
<dbReference type="OrthoDB" id="7376105at2"/>
<dbReference type="Proteomes" id="UP000015531">
    <property type="component" value="Unassembled WGS sequence"/>
</dbReference>
<keyword evidence="2" id="KW-1185">Reference proteome</keyword>
<comment type="caution">
    <text evidence="1">The sequence shown here is derived from an EMBL/GenBank/DDBJ whole genome shotgun (WGS) entry which is preliminary data.</text>
</comment>